<dbReference type="Gramene" id="OMO89864">
    <property type="protein sequence ID" value="OMO89864"/>
    <property type="gene ID" value="CCACVL1_07582"/>
</dbReference>
<evidence type="ECO:0000259" key="2">
    <source>
        <dbReference type="Pfam" id="PF03195"/>
    </source>
</evidence>
<dbReference type="Proteomes" id="UP000188268">
    <property type="component" value="Unassembled WGS sequence"/>
</dbReference>
<evidence type="ECO:0000256" key="1">
    <source>
        <dbReference type="ARBA" id="ARBA00005474"/>
    </source>
</evidence>
<accession>A0A1R3J4X1</accession>
<evidence type="ECO:0000313" key="4">
    <source>
        <dbReference type="Proteomes" id="UP000188268"/>
    </source>
</evidence>
<protein>
    <recommendedName>
        <fullName evidence="2">LOB domain-containing protein</fullName>
    </recommendedName>
</protein>
<name>A0A1R3J4X1_COCAP</name>
<reference evidence="3 4" key="1">
    <citation type="submission" date="2013-09" db="EMBL/GenBank/DDBJ databases">
        <title>Corchorus capsularis genome sequencing.</title>
        <authorList>
            <person name="Alam M."/>
            <person name="Haque M.S."/>
            <person name="Islam M.S."/>
            <person name="Emdad E.M."/>
            <person name="Islam M.M."/>
            <person name="Ahmed B."/>
            <person name="Halim A."/>
            <person name="Hossen Q.M.M."/>
            <person name="Hossain M.Z."/>
            <person name="Ahmed R."/>
            <person name="Khan M.M."/>
            <person name="Islam R."/>
            <person name="Rashid M.M."/>
            <person name="Khan S.A."/>
            <person name="Rahman M.S."/>
            <person name="Alam M."/>
        </authorList>
    </citation>
    <scope>NUCLEOTIDE SEQUENCE [LARGE SCALE GENOMIC DNA]</scope>
    <source>
        <strain evidence="4">cv. CVL-1</strain>
        <tissue evidence="3">Whole seedling</tissue>
    </source>
</reference>
<feature type="domain" description="LOB" evidence="2">
    <location>
        <begin position="51"/>
        <end position="78"/>
    </location>
</feature>
<comment type="caution">
    <text evidence="3">The sequence shown here is derived from an EMBL/GenBank/DDBJ whole genome shotgun (WGS) entry which is preliminary data.</text>
</comment>
<organism evidence="3 4">
    <name type="scientific">Corchorus capsularis</name>
    <name type="common">Jute</name>
    <dbReference type="NCBI Taxonomy" id="210143"/>
    <lineage>
        <taxon>Eukaryota</taxon>
        <taxon>Viridiplantae</taxon>
        <taxon>Streptophyta</taxon>
        <taxon>Embryophyta</taxon>
        <taxon>Tracheophyta</taxon>
        <taxon>Spermatophyta</taxon>
        <taxon>Magnoliopsida</taxon>
        <taxon>eudicotyledons</taxon>
        <taxon>Gunneridae</taxon>
        <taxon>Pentapetalae</taxon>
        <taxon>rosids</taxon>
        <taxon>malvids</taxon>
        <taxon>Malvales</taxon>
        <taxon>Malvaceae</taxon>
        <taxon>Grewioideae</taxon>
        <taxon>Apeibeae</taxon>
        <taxon>Corchorus</taxon>
    </lineage>
</organism>
<dbReference type="InterPro" id="IPR004883">
    <property type="entry name" value="LOB"/>
</dbReference>
<dbReference type="EMBL" id="AWWV01008573">
    <property type="protein sequence ID" value="OMO89864.1"/>
    <property type="molecule type" value="Genomic_DNA"/>
</dbReference>
<comment type="similarity">
    <text evidence="1">Belongs to the LOB domain-containing protein family.</text>
</comment>
<dbReference type="OrthoDB" id="684652at2759"/>
<evidence type="ECO:0000313" key="3">
    <source>
        <dbReference type="EMBL" id="OMO89864.1"/>
    </source>
</evidence>
<keyword evidence="4" id="KW-1185">Reference proteome</keyword>
<dbReference type="Pfam" id="PF03195">
    <property type="entry name" value="LOB"/>
    <property type="match status" value="1"/>
</dbReference>
<gene>
    <name evidence="3" type="ORF">CCACVL1_07582</name>
</gene>
<proteinExistence type="inferred from homology"/>
<dbReference type="AlphaFoldDB" id="A0A1R3J4X1"/>
<sequence>MASASSTNKIINDNSQSIIELKQWSRCILKHNVESKTLFMAANPQSIIELKEAVESLYFEAQCRIEDPVYGCVKVFDRFGYLNVREEEINLLASIRGCGLNPFKSFRI</sequence>